<dbReference type="RefSeq" id="XP_018493059.1">
    <property type="nucleotide sequence ID" value="XM_018637557.2"/>
</dbReference>
<dbReference type="RefSeq" id="XP_056867338.1">
    <property type="nucleotide sequence ID" value="XM_057011358.1"/>
</dbReference>
<sequence length="184" mass="22210">MEPSFPSYFFHKLYFREQVESILVNMKEKSDLERDFFWSDMLVCRRWTLMILVDRKNDSQNVSKLHMKHARKFVANVCPVYSVVFHCSRLIFIQCWIVFAASTSTTGKDQKQRFIMLRLNRNFWSCRVDFQYSKDLETVYCSHQEPEFTQPVQAIPFHMLTKYCAFKQKKVDYKMDGDFEFILL</sequence>
<evidence type="ECO:0000313" key="2">
    <source>
        <dbReference type="RefSeq" id="XP_018493059.1"/>
    </source>
</evidence>
<evidence type="ECO:0000313" key="1">
    <source>
        <dbReference type="Proteomes" id="UP000504610"/>
    </source>
</evidence>
<dbReference type="Proteomes" id="UP000504610">
    <property type="component" value="Chromosome 5"/>
</dbReference>
<organism evidence="1 2">
    <name type="scientific">Raphanus sativus</name>
    <name type="common">Radish</name>
    <name type="synonym">Raphanus raphanistrum var. sativus</name>
    <dbReference type="NCBI Taxonomy" id="3726"/>
    <lineage>
        <taxon>Eukaryota</taxon>
        <taxon>Viridiplantae</taxon>
        <taxon>Streptophyta</taxon>
        <taxon>Embryophyta</taxon>
        <taxon>Tracheophyta</taxon>
        <taxon>Spermatophyta</taxon>
        <taxon>Magnoliopsida</taxon>
        <taxon>eudicotyledons</taxon>
        <taxon>Gunneridae</taxon>
        <taxon>Pentapetalae</taxon>
        <taxon>rosids</taxon>
        <taxon>malvids</taxon>
        <taxon>Brassicales</taxon>
        <taxon>Brassicaceae</taxon>
        <taxon>Brassiceae</taxon>
        <taxon>Raphanus</taxon>
    </lineage>
</organism>
<keyword evidence="1" id="KW-1185">Reference proteome</keyword>
<dbReference type="GeneID" id="130494281"/>
<accession>A0A6J0P8R0</accession>
<proteinExistence type="predicted"/>
<dbReference type="KEGG" id="rsz:130494281"/>
<dbReference type="AlphaFoldDB" id="A0A6J0P8R0"/>
<evidence type="ECO:0000313" key="3">
    <source>
        <dbReference type="RefSeq" id="XP_056867338.1"/>
    </source>
</evidence>
<reference evidence="1" key="1">
    <citation type="journal article" date="2019" name="Database">
        <title>The radish genome database (RadishGD): an integrated information resource for radish genomics.</title>
        <authorList>
            <person name="Yu H.J."/>
            <person name="Baek S."/>
            <person name="Lee Y.J."/>
            <person name="Cho A."/>
            <person name="Mun J.H."/>
        </authorList>
    </citation>
    <scope>NUCLEOTIDE SEQUENCE [LARGE SCALE GENOMIC DNA]</scope>
    <source>
        <strain evidence="1">cv. WK10039</strain>
    </source>
</reference>
<reference evidence="2 3" key="2">
    <citation type="submission" date="2025-04" db="UniProtKB">
        <authorList>
            <consortium name="RefSeq"/>
        </authorList>
    </citation>
    <scope>IDENTIFICATION</scope>
    <source>
        <tissue evidence="2 3">Leaf</tissue>
    </source>
</reference>
<name>A0A6J0P8R0_RAPSA</name>
<protein>
    <submittedName>
        <fullName evidence="2 3">Uncharacterized protein LOC130494281 isoform X1</fullName>
    </submittedName>
</protein>
<gene>
    <name evidence="2 3" type="primary">LOC130494281</name>
</gene>